<evidence type="ECO:0000256" key="2">
    <source>
        <dbReference type="ARBA" id="ARBA00022723"/>
    </source>
</evidence>
<proteinExistence type="inferred from homology"/>
<evidence type="ECO:0000256" key="5">
    <source>
        <dbReference type="SAM" id="SignalP"/>
    </source>
</evidence>
<dbReference type="Gene3D" id="3.40.190.10">
    <property type="entry name" value="Periplasmic binding protein-like II"/>
    <property type="match status" value="2"/>
</dbReference>
<dbReference type="PANTHER" id="PTHR30632">
    <property type="entry name" value="MOLYBDATE-BINDING PERIPLASMIC PROTEIN"/>
    <property type="match status" value="1"/>
</dbReference>
<comment type="caution">
    <text evidence="6">The sequence shown here is derived from an EMBL/GenBank/DDBJ whole genome shotgun (WGS) entry which is preliminary data.</text>
</comment>
<keyword evidence="7" id="KW-1185">Reference proteome</keyword>
<dbReference type="OrthoDB" id="9785015at2"/>
<dbReference type="GO" id="GO:0015689">
    <property type="term" value="P:molybdate ion transport"/>
    <property type="evidence" value="ECO:0007669"/>
    <property type="project" value="InterPro"/>
</dbReference>
<keyword evidence="2 4" id="KW-0479">Metal-binding</keyword>
<dbReference type="GO" id="GO:0030973">
    <property type="term" value="F:molybdate ion binding"/>
    <property type="evidence" value="ECO:0007669"/>
    <property type="project" value="TreeGrafter"/>
</dbReference>
<feature type="signal peptide" evidence="5">
    <location>
        <begin position="1"/>
        <end position="19"/>
    </location>
</feature>
<keyword evidence="4" id="KW-0500">Molybdenum</keyword>
<evidence type="ECO:0000313" key="6">
    <source>
        <dbReference type="EMBL" id="ROR31981.1"/>
    </source>
</evidence>
<evidence type="ECO:0000313" key="7">
    <source>
        <dbReference type="Proteomes" id="UP000276634"/>
    </source>
</evidence>
<dbReference type="GO" id="GO:0046872">
    <property type="term" value="F:metal ion binding"/>
    <property type="evidence" value="ECO:0007669"/>
    <property type="project" value="UniProtKB-KW"/>
</dbReference>
<protein>
    <submittedName>
        <fullName evidence="6">Molybdate transport system substrate-binding protein</fullName>
    </submittedName>
</protein>
<sequence>MARLLLWATLLLWAGAAPAGEVRLAAAADLTYALGEILPRFEVASGHHVRLSLGSSGRFARQILRGAPFELYMSADEGYVRRLAEAGRTEGEGALYAEGRIVLFVPEGSRIGEVSSLEGLGAAARDGRLRRLAIANPAHAPYGRAAAEALRAAGVWAAVEPLLVLGDNAAQATRFAVEGGADAGIIPLSMARAPALAGRGRWRLVPARLHRPLRQRMVLIRGAGAAARALYAYLQGAEARAVLARYGFLLPGG</sequence>
<organism evidence="6 7">
    <name type="scientific">Inmirania thermothiophila</name>
    <dbReference type="NCBI Taxonomy" id="1750597"/>
    <lineage>
        <taxon>Bacteria</taxon>
        <taxon>Pseudomonadati</taxon>
        <taxon>Pseudomonadota</taxon>
        <taxon>Gammaproteobacteria</taxon>
        <taxon>Chromatiales</taxon>
        <taxon>Ectothiorhodospiraceae</taxon>
        <taxon>Inmirania</taxon>
    </lineage>
</organism>
<dbReference type="AlphaFoldDB" id="A0A3N1Y0D7"/>
<evidence type="ECO:0000256" key="3">
    <source>
        <dbReference type="ARBA" id="ARBA00022729"/>
    </source>
</evidence>
<reference evidence="6 7" key="1">
    <citation type="submission" date="2018-11" db="EMBL/GenBank/DDBJ databases">
        <title>Genomic Encyclopedia of Type Strains, Phase IV (KMG-IV): sequencing the most valuable type-strain genomes for metagenomic binning, comparative biology and taxonomic classification.</title>
        <authorList>
            <person name="Goeker M."/>
        </authorList>
    </citation>
    <scope>NUCLEOTIDE SEQUENCE [LARGE SCALE GENOMIC DNA]</scope>
    <source>
        <strain evidence="6 7">DSM 100275</strain>
    </source>
</reference>
<name>A0A3N1Y0D7_9GAMM</name>
<dbReference type="SUPFAM" id="SSF53850">
    <property type="entry name" value="Periplasmic binding protein-like II"/>
    <property type="match status" value="1"/>
</dbReference>
<comment type="similarity">
    <text evidence="1">Belongs to the bacterial solute-binding protein ModA family.</text>
</comment>
<dbReference type="PANTHER" id="PTHR30632:SF14">
    <property type="entry name" value="TUNGSTATE_MOLYBDATE_CHROMATE-BINDING PROTEIN MODA"/>
    <property type="match status" value="1"/>
</dbReference>
<accession>A0A3N1Y0D7</accession>
<gene>
    <name evidence="6" type="ORF">EDC57_1163</name>
</gene>
<dbReference type="RefSeq" id="WP_123400965.1">
    <property type="nucleotide sequence ID" value="NZ_RJVI01000002.1"/>
</dbReference>
<evidence type="ECO:0000256" key="4">
    <source>
        <dbReference type="PIRSR" id="PIRSR004846-1"/>
    </source>
</evidence>
<feature type="binding site" evidence="4">
    <location>
        <position position="56"/>
    </location>
    <ligand>
        <name>molybdate</name>
        <dbReference type="ChEBI" id="CHEBI:36264"/>
    </ligand>
</feature>
<dbReference type="InterPro" id="IPR005950">
    <property type="entry name" value="ModA"/>
</dbReference>
<dbReference type="NCBIfam" id="TIGR01256">
    <property type="entry name" value="modA"/>
    <property type="match status" value="1"/>
</dbReference>
<dbReference type="InterPro" id="IPR050682">
    <property type="entry name" value="ModA/WtpA"/>
</dbReference>
<dbReference type="EMBL" id="RJVI01000002">
    <property type="protein sequence ID" value="ROR31981.1"/>
    <property type="molecule type" value="Genomic_DNA"/>
</dbReference>
<evidence type="ECO:0000256" key="1">
    <source>
        <dbReference type="ARBA" id="ARBA00009175"/>
    </source>
</evidence>
<dbReference type="Proteomes" id="UP000276634">
    <property type="component" value="Unassembled WGS sequence"/>
</dbReference>
<keyword evidence="3 5" id="KW-0732">Signal</keyword>
<dbReference type="Pfam" id="PF13531">
    <property type="entry name" value="SBP_bac_11"/>
    <property type="match status" value="1"/>
</dbReference>
<dbReference type="PIRSF" id="PIRSF004846">
    <property type="entry name" value="ModA"/>
    <property type="match status" value="1"/>
</dbReference>
<feature type="chain" id="PRO_5018091087" evidence="5">
    <location>
        <begin position="20"/>
        <end position="253"/>
    </location>
</feature>